<dbReference type="PANTHER" id="PTHR35861">
    <property type="match status" value="1"/>
</dbReference>
<organism evidence="1 2">
    <name type="scientific">Paenibacillus algicola</name>
    <dbReference type="NCBI Taxonomy" id="2565926"/>
    <lineage>
        <taxon>Bacteria</taxon>
        <taxon>Bacillati</taxon>
        <taxon>Bacillota</taxon>
        <taxon>Bacilli</taxon>
        <taxon>Bacillales</taxon>
        <taxon>Paenibacillaceae</taxon>
        <taxon>Paenibacillus</taxon>
    </lineage>
</organism>
<protein>
    <recommendedName>
        <fullName evidence="3">Phage tail protein</fullName>
    </recommendedName>
</protein>
<name>A0A4P8XM20_9BACL</name>
<dbReference type="OrthoDB" id="9767864at2"/>
<keyword evidence="2" id="KW-1185">Reference proteome</keyword>
<proteinExistence type="predicted"/>
<dbReference type="EMBL" id="CP040396">
    <property type="protein sequence ID" value="QCT03816.1"/>
    <property type="molecule type" value="Genomic_DNA"/>
</dbReference>
<dbReference type="RefSeq" id="WP_138226633.1">
    <property type="nucleotide sequence ID" value="NZ_CP040396.1"/>
</dbReference>
<evidence type="ECO:0008006" key="3">
    <source>
        <dbReference type="Google" id="ProtNLM"/>
    </source>
</evidence>
<reference evidence="1 2" key="1">
    <citation type="submission" date="2019-05" db="EMBL/GenBank/DDBJ databases">
        <authorList>
            <person name="Chen C."/>
        </authorList>
    </citation>
    <scope>NUCLEOTIDE SEQUENCE [LARGE SCALE GENOMIC DNA]</scope>
    <source>
        <strain evidence="1 2">HB172198</strain>
    </source>
</reference>
<dbReference type="AlphaFoldDB" id="A0A4P8XM20"/>
<gene>
    <name evidence="1" type="ORF">E6C60_3105</name>
</gene>
<evidence type="ECO:0000313" key="1">
    <source>
        <dbReference type="EMBL" id="QCT03816.1"/>
    </source>
</evidence>
<accession>A0A4P8XM20</accession>
<sequence>MAEFHGVKAKEVFQPKAAVVQTNTLPIYFGTAPINQVANPAGAVNKVILAKNLDDFRTKLGYSDDWESFTLCEAAHAHFVDSEQGPVAFVNVLDVTDVEAVPAAAATFKDGMHTIDTEGVLKDSVTVADGSTTFVQGTDYTLTFNAAGKLVIAIVSGGAIPAGTTSLQVGYSALKPSNVTASRIIGGTDALTGDRTGLELIEDVFLETSFVPNLIVAPGWSDDPVVAAVMVAKAQGINGLFEAHVVTDMDASLKYVDAASWKEDNGYISHLQTNAYPMASYKGRVYHMSTLVTAAMVATDALNEGVPYQTPSNQPITADGLLYKDGTAVRIPYDQANALNANGIVTGIRWTDGFRAWGNYTGAYPEYTDAQRTFIPVRRMFSFIKNQLVLRHWQQVDNPLNRRLLESIADGANVWLNGLVGAGYLLGGRVEFLAADNPDDQLGAGKMVYRIFITPPSMAQEIEFVVAYDVSYLAALTAA</sequence>
<dbReference type="Proteomes" id="UP000300879">
    <property type="component" value="Chromosome"/>
</dbReference>
<dbReference type="KEGG" id="palo:E6C60_3105"/>
<dbReference type="PANTHER" id="PTHR35861:SF2">
    <property type="entry name" value="FELS-2 PROPHAGE PROTEIN"/>
    <property type="match status" value="1"/>
</dbReference>
<dbReference type="InterPro" id="IPR052042">
    <property type="entry name" value="Tail_sheath_structural"/>
</dbReference>
<evidence type="ECO:0000313" key="2">
    <source>
        <dbReference type="Proteomes" id="UP000300879"/>
    </source>
</evidence>